<organism evidence="1 2">
    <name type="scientific">Candidatus Magasanikbacteria bacterium CG11_big_fil_rev_8_21_14_0_20_39_34</name>
    <dbReference type="NCBI Taxonomy" id="1974653"/>
    <lineage>
        <taxon>Bacteria</taxon>
        <taxon>Candidatus Magasanikiibacteriota</taxon>
    </lineage>
</organism>
<proteinExistence type="predicted"/>
<reference evidence="1 2" key="1">
    <citation type="submission" date="2017-09" db="EMBL/GenBank/DDBJ databases">
        <title>Depth-based differentiation of microbial function through sediment-hosted aquifers and enrichment of novel symbionts in the deep terrestrial subsurface.</title>
        <authorList>
            <person name="Probst A.J."/>
            <person name="Ladd B."/>
            <person name="Jarett J.K."/>
            <person name="Geller-Mcgrath D.E."/>
            <person name="Sieber C.M."/>
            <person name="Emerson J.B."/>
            <person name="Anantharaman K."/>
            <person name="Thomas B.C."/>
            <person name="Malmstrom R."/>
            <person name="Stieglmeier M."/>
            <person name="Klingl A."/>
            <person name="Woyke T."/>
            <person name="Ryan C.M."/>
            <person name="Banfield J.F."/>
        </authorList>
    </citation>
    <scope>NUCLEOTIDE SEQUENCE [LARGE SCALE GENOMIC DNA]</scope>
    <source>
        <strain evidence="1">CG11_big_fil_rev_8_21_14_0_20_39_34</strain>
    </source>
</reference>
<dbReference type="AlphaFoldDB" id="A0A2H0N6S2"/>
<sequence>MELNGVLHRHPAVEAVHHVAHEVQAVGDCAHQKEGAHKENCTALEGDAFDVRALAHGVLPFVPATIKAKIWLNVKQFCISKENFGSQKIFLKELI</sequence>
<gene>
    <name evidence="1" type="ORF">COV59_00500</name>
</gene>
<comment type="caution">
    <text evidence="1">The sequence shown here is derived from an EMBL/GenBank/DDBJ whole genome shotgun (WGS) entry which is preliminary data.</text>
</comment>
<protein>
    <submittedName>
        <fullName evidence="1">Uncharacterized protein</fullName>
    </submittedName>
</protein>
<name>A0A2H0N6S2_9BACT</name>
<accession>A0A2H0N6S2</accession>
<dbReference type="Proteomes" id="UP000229600">
    <property type="component" value="Unassembled WGS sequence"/>
</dbReference>
<dbReference type="EMBL" id="PCWN01000001">
    <property type="protein sequence ID" value="PIR04591.1"/>
    <property type="molecule type" value="Genomic_DNA"/>
</dbReference>
<evidence type="ECO:0000313" key="2">
    <source>
        <dbReference type="Proteomes" id="UP000229600"/>
    </source>
</evidence>
<evidence type="ECO:0000313" key="1">
    <source>
        <dbReference type="EMBL" id="PIR04591.1"/>
    </source>
</evidence>